<dbReference type="STRING" id="890420.SAMN05216226_12315"/>
<name>A0A1G8ZGJ3_9EURY</name>
<evidence type="ECO:0000259" key="1">
    <source>
        <dbReference type="Pfam" id="PF12850"/>
    </source>
</evidence>
<feature type="domain" description="Calcineurin-like phosphoesterase" evidence="1">
    <location>
        <begin position="1"/>
        <end position="187"/>
    </location>
</feature>
<dbReference type="PANTHER" id="PTHR42850">
    <property type="entry name" value="METALLOPHOSPHOESTERASE"/>
    <property type="match status" value="1"/>
</dbReference>
<sequence length="223" mass="25062">MRVRLISDIHANLPALEAVLEDMPPVDDIICAGDVVGYNPWPRECLERVRAVSSLVVQGNHDRNVETPHRYENNDMAHAGLELAQQELSDAQREWLADLPERTEFADDAYRLAHSHPDPNQLGTYVRPAHFPKMRPYLDDHDGIVLGHTHIQHKATIDDRLIVNPGSVGQPRDGDERAAYAVLDTATDEVELRRVEYDINRVISRVEECGLPAQTGTRLLDGS</sequence>
<dbReference type="OrthoDB" id="9937at2157"/>
<dbReference type="Pfam" id="PF12850">
    <property type="entry name" value="Metallophos_2"/>
    <property type="match status" value="1"/>
</dbReference>
<keyword evidence="3" id="KW-1185">Reference proteome</keyword>
<dbReference type="Gene3D" id="3.60.21.10">
    <property type="match status" value="1"/>
</dbReference>
<evidence type="ECO:0000313" key="3">
    <source>
        <dbReference type="Proteomes" id="UP000198856"/>
    </source>
</evidence>
<dbReference type="GO" id="GO:0016791">
    <property type="term" value="F:phosphatase activity"/>
    <property type="evidence" value="ECO:0007669"/>
    <property type="project" value="TreeGrafter"/>
</dbReference>
<dbReference type="InterPro" id="IPR029052">
    <property type="entry name" value="Metallo-depent_PP-like"/>
</dbReference>
<dbReference type="RefSeq" id="WP_092704738.1">
    <property type="nucleotide sequence ID" value="NZ_FNFC01000023.1"/>
</dbReference>
<evidence type="ECO:0000313" key="2">
    <source>
        <dbReference type="EMBL" id="SDK14157.1"/>
    </source>
</evidence>
<dbReference type="PIRSF" id="PIRSF000883">
    <property type="entry name" value="Pesterase_MJ0912"/>
    <property type="match status" value="1"/>
</dbReference>
<dbReference type="InterPro" id="IPR011152">
    <property type="entry name" value="Pesterase_MJ0912"/>
</dbReference>
<dbReference type="InterPro" id="IPR050126">
    <property type="entry name" value="Ap4A_hydrolase"/>
</dbReference>
<dbReference type="PANTHER" id="PTHR42850:SF2">
    <property type="entry name" value="BLL5683 PROTEIN"/>
    <property type="match status" value="1"/>
</dbReference>
<reference evidence="2 3" key="1">
    <citation type="submission" date="2016-10" db="EMBL/GenBank/DDBJ databases">
        <authorList>
            <person name="de Groot N.N."/>
        </authorList>
    </citation>
    <scope>NUCLEOTIDE SEQUENCE [LARGE SCALE GENOMIC DNA]</scope>
    <source>
        <strain evidence="2 3">IBRC-M10015</strain>
    </source>
</reference>
<gene>
    <name evidence="2" type="ORF">SAMN05216226_12315</name>
</gene>
<proteinExistence type="predicted"/>
<organism evidence="2 3">
    <name type="scientific">Halovenus aranensis</name>
    <dbReference type="NCBI Taxonomy" id="890420"/>
    <lineage>
        <taxon>Archaea</taxon>
        <taxon>Methanobacteriati</taxon>
        <taxon>Methanobacteriota</taxon>
        <taxon>Stenosarchaea group</taxon>
        <taxon>Halobacteria</taxon>
        <taxon>Halobacteriales</taxon>
        <taxon>Haloarculaceae</taxon>
        <taxon>Halovenus</taxon>
    </lineage>
</organism>
<accession>A0A1G8ZGJ3</accession>
<dbReference type="InterPro" id="IPR024654">
    <property type="entry name" value="Calcineurin-like_PHP_lpxH"/>
</dbReference>
<dbReference type="SUPFAM" id="SSF56300">
    <property type="entry name" value="Metallo-dependent phosphatases"/>
    <property type="match status" value="1"/>
</dbReference>
<dbReference type="GO" id="GO:0005737">
    <property type="term" value="C:cytoplasm"/>
    <property type="evidence" value="ECO:0007669"/>
    <property type="project" value="TreeGrafter"/>
</dbReference>
<dbReference type="EMBL" id="FNFC01000023">
    <property type="protein sequence ID" value="SDK14157.1"/>
    <property type="molecule type" value="Genomic_DNA"/>
</dbReference>
<dbReference type="Proteomes" id="UP000198856">
    <property type="component" value="Unassembled WGS sequence"/>
</dbReference>
<protein>
    <submittedName>
        <fullName evidence="2">Predicted phosphodiesterase</fullName>
    </submittedName>
</protein>
<dbReference type="AlphaFoldDB" id="A0A1G8ZGJ3"/>